<proteinExistence type="predicted"/>
<evidence type="ECO:0000313" key="1">
    <source>
        <dbReference type="EMBL" id="GAA0338433.1"/>
    </source>
</evidence>
<keyword evidence="2" id="KW-1185">Reference proteome</keyword>
<name>A0ABP3G842_9ACTN</name>
<dbReference type="Gene3D" id="2.160.20.80">
    <property type="entry name" value="E3 ubiquitin-protein ligase SopA"/>
    <property type="match status" value="1"/>
</dbReference>
<dbReference type="EMBL" id="BAAABM010000019">
    <property type="protein sequence ID" value="GAA0338433.1"/>
    <property type="molecule type" value="Genomic_DNA"/>
</dbReference>
<dbReference type="RefSeq" id="WP_252808242.1">
    <property type="nucleotide sequence ID" value="NZ_BAAABM010000019.1"/>
</dbReference>
<reference evidence="2" key="1">
    <citation type="journal article" date="2019" name="Int. J. Syst. Evol. Microbiol.">
        <title>The Global Catalogue of Microorganisms (GCM) 10K type strain sequencing project: providing services to taxonomists for standard genome sequencing and annotation.</title>
        <authorList>
            <consortium name="The Broad Institute Genomics Platform"/>
            <consortium name="The Broad Institute Genome Sequencing Center for Infectious Disease"/>
            <person name="Wu L."/>
            <person name="Ma J."/>
        </authorList>
    </citation>
    <scope>NUCLEOTIDE SEQUENCE [LARGE SCALE GENOMIC DNA]</scope>
    <source>
        <strain evidence="2">JCM 3146</strain>
    </source>
</reference>
<comment type="caution">
    <text evidence="1">The sequence shown here is derived from an EMBL/GenBank/DDBJ whole genome shotgun (WGS) entry which is preliminary data.</text>
</comment>
<protein>
    <recommendedName>
        <fullName evidence="3">Pentapeptide repeat-containing protein</fullName>
    </recommendedName>
</protein>
<evidence type="ECO:0000313" key="2">
    <source>
        <dbReference type="Proteomes" id="UP001501822"/>
    </source>
</evidence>
<dbReference type="SUPFAM" id="SSF141571">
    <property type="entry name" value="Pentapeptide repeat-like"/>
    <property type="match status" value="1"/>
</dbReference>
<accession>A0ABP3G842</accession>
<dbReference type="Proteomes" id="UP001501822">
    <property type="component" value="Unassembled WGS sequence"/>
</dbReference>
<evidence type="ECO:0008006" key="3">
    <source>
        <dbReference type="Google" id="ProtNLM"/>
    </source>
</evidence>
<dbReference type="Pfam" id="PF13576">
    <property type="entry name" value="Pentapeptide_3"/>
    <property type="match status" value="3"/>
</dbReference>
<dbReference type="InterPro" id="IPR001646">
    <property type="entry name" value="5peptide_repeat"/>
</dbReference>
<organism evidence="1 2">
    <name type="scientific">Actinoallomurus spadix</name>
    <dbReference type="NCBI Taxonomy" id="79912"/>
    <lineage>
        <taxon>Bacteria</taxon>
        <taxon>Bacillati</taxon>
        <taxon>Actinomycetota</taxon>
        <taxon>Actinomycetes</taxon>
        <taxon>Streptosporangiales</taxon>
        <taxon>Thermomonosporaceae</taxon>
        <taxon>Actinoallomurus</taxon>
    </lineage>
</organism>
<gene>
    <name evidence="1" type="ORF">GCM10010151_30090</name>
</gene>
<sequence length="404" mass="43812">MTTALLLGVAAEVPAGTERAKVKVDAVRTGLAAGGGVGAAAGLMLAFRRQRHQEVAAALADRDATERRITELYNAAAEQLGSDKAPVRLTALYTLERLANDNSSHRQTIVNIICAYLRMPYAPVLDSVGRPNEQRRPDRRLPAIGRYRTESEVSPGEQAAAEEREVRLAAQRILRTHLDPNAEVYWDGLALDLVGATLIAFSLRDCMLTSANFTRATFLGSADFTKAVFNGFADFTRTTFTNRAFFGDCIISTDGHFEEATFADGAHFGGTSFRSASFGGATFDGSVSFIGATFEDGAWFRTVGRPGTSYFIGETLVGGTGYRGTEFNGDAFFGRAVFSAAAHFRGATFGGIVDFEETRFDHLPELTDARLTDVGRNHILPAGWRIERGRRTSGRLVADKRQSP</sequence>